<evidence type="ECO:0000256" key="2">
    <source>
        <dbReference type="ARBA" id="ARBA00006914"/>
    </source>
</evidence>
<organism evidence="14 15">
    <name type="scientific">Thecamonas trahens ATCC 50062</name>
    <dbReference type="NCBI Taxonomy" id="461836"/>
    <lineage>
        <taxon>Eukaryota</taxon>
        <taxon>Apusozoa</taxon>
        <taxon>Apusomonadida</taxon>
        <taxon>Apusomonadidae</taxon>
        <taxon>Thecamonas</taxon>
    </lineage>
</organism>
<protein>
    <recommendedName>
        <fullName evidence="11">Peroxisomal ATPase PEX1</fullName>
    </recommendedName>
    <alternativeName>
        <fullName evidence="10">Peroxin-1</fullName>
    </alternativeName>
</protein>
<dbReference type="GO" id="GO:0005524">
    <property type="term" value="F:ATP binding"/>
    <property type="evidence" value="ECO:0007669"/>
    <property type="project" value="UniProtKB-KW"/>
</dbReference>
<dbReference type="eggNOG" id="KOG0735">
    <property type="taxonomic scope" value="Eukaryota"/>
</dbReference>
<evidence type="ECO:0000256" key="11">
    <source>
        <dbReference type="ARBA" id="ARBA00034532"/>
    </source>
</evidence>
<feature type="domain" description="AAA+ ATPase" evidence="13">
    <location>
        <begin position="779"/>
        <end position="915"/>
    </location>
</feature>
<evidence type="ECO:0000256" key="3">
    <source>
        <dbReference type="ARBA" id="ARBA00022448"/>
    </source>
</evidence>
<dbReference type="SUPFAM" id="SSF52540">
    <property type="entry name" value="P-loop containing nucleoside triphosphate hydrolases"/>
    <property type="match status" value="2"/>
</dbReference>
<dbReference type="PROSITE" id="PS00674">
    <property type="entry name" value="AAA"/>
    <property type="match status" value="1"/>
</dbReference>
<dbReference type="PANTHER" id="PTHR23077">
    <property type="entry name" value="AAA-FAMILY ATPASE"/>
    <property type="match status" value="1"/>
</dbReference>
<gene>
    <name evidence="14" type="ORF">AMSG_01337</name>
</gene>
<keyword evidence="3" id="KW-0813">Transport</keyword>
<keyword evidence="7" id="KW-0067">ATP-binding</keyword>
<dbReference type="EMBL" id="GL349437">
    <property type="protein sequence ID" value="KNC53628.1"/>
    <property type="molecule type" value="Genomic_DNA"/>
</dbReference>
<dbReference type="Pfam" id="PF09262">
    <property type="entry name" value="PEX-1N"/>
    <property type="match status" value="1"/>
</dbReference>
<dbReference type="InterPro" id="IPR050168">
    <property type="entry name" value="AAA_ATPase_domain"/>
</dbReference>
<dbReference type="GO" id="GO:0005829">
    <property type="term" value="C:cytosol"/>
    <property type="evidence" value="ECO:0007669"/>
    <property type="project" value="TreeGrafter"/>
</dbReference>
<proteinExistence type="inferred from homology"/>
<keyword evidence="8" id="KW-0653">Protein transport</keyword>
<dbReference type="AlphaFoldDB" id="A0A0L0DQE6"/>
<reference evidence="14 15" key="1">
    <citation type="submission" date="2010-05" db="EMBL/GenBank/DDBJ databases">
        <title>The Genome Sequence of Thecamonas trahens ATCC 50062.</title>
        <authorList>
            <consortium name="The Broad Institute Genome Sequencing Platform"/>
            <person name="Russ C."/>
            <person name="Cuomo C."/>
            <person name="Shea T."/>
            <person name="Young S.K."/>
            <person name="Zeng Q."/>
            <person name="Koehrsen M."/>
            <person name="Haas B."/>
            <person name="Borodovsky M."/>
            <person name="Guigo R."/>
            <person name="Alvarado L."/>
            <person name="Berlin A."/>
            <person name="Bochicchio J."/>
            <person name="Borenstein D."/>
            <person name="Chapman S."/>
            <person name="Chen Z."/>
            <person name="Freedman E."/>
            <person name="Gellesch M."/>
            <person name="Goldberg J."/>
            <person name="Griggs A."/>
            <person name="Gujja S."/>
            <person name="Heilman E."/>
            <person name="Heiman D."/>
            <person name="Hepburn T."/>
            <person name="Howarth C."/>
            <person name="Jen D."/>
            <person name="Larson L."/>
            <person name="Mehta T."/>
            <person name="Park D."/>
            <person name="Pearson M."/>
            <person name="Roberts A."/>
            <person name="Saif S."/>
            <person name="Shenoy N."/>
            <person name="Sisk P."/>
            <person name="Stolte C."/>
            <person name="Sykes S."/>
            <person name="Thomson T."/>
            <person name="Walk T."/>
            <person name="White J."/>
            <person name="Yandava C."/>
            <person name="Burger G."/>
            <person name="Gray M.W."/>
            <person name="Holland P.W.H."/>
            <person name="King N."/>
            <person name="Lang F.B.F."/>
            <person name="Roger A.J."/>
            <person name="Ruiz-Trillo I."/>
            <person name="Lander E."/>
            <person name="Nusbaum C."/>
        </authorList>
    </citation>
    <scope>NUCLEOTIDE SEQUENCE [LARGE SCALE GENOMIC DNA]</scope>
    <source>
        <strain evidence="14 15">ATCC 50062</strain>
    </source>
</reference>
<keyword evidence="5" id="KW-0547">Nucleotide-binding</keyword>
<comment type="catalytic activity">
    <reaction evidence="12">
        <text>ATP + H2O = ADP + phosphate + H(+)</text>
        <dbReference type="Rhea" id="RHEA:13065"/>
        <dbReference type="ChEBI" id="CHEBI:15377"/>
        <dbReference type="ChEBI" id="CHEBI:15378"/>
        <dbReference type="ChEBI" id="CHEBI:30616"/>
        <dbReference type="ChEBI" id="CHEBI:43474"/>
        <dbReference type="ChEBI" id="CHEBI:456216"/>
    </reaction>
    <physiologicalReaction direction="left-to-right" evidence="12">
        <dbReference type="Rhea" id="RHEA:13066"/>
    </physiologicalReaction>
</comment>
<evidence type="ECO:0000313" key="15">
    <source>
        <dbReference type="Proteomes" id="UP000054408"/>
    </source>
</evidence>
<evidence type="ECO:0000256" key="9">
    <source>
        <dbReference type="ARBA" id="ARBA00023136"/>
    </source>
</evidence>
<evidence type="ECO:0000256" key="4">
    <source>
        <dbReference type="ARBA" id="ARBA00022593"/>
    </source>
</evidence>
<keyword evidence="4" id="KW-0962">Peroxisome biogenesis</keyword>
<sequence length="1090" mass="111750">MELAVVVSPGKATTFAALSADVVAAILASSGRAALVLRVTSPAVPDEHFVYWDGSATTTPPPMAAAGPPHVLELGAAHAAALGLRHGDSVSVTPVPTVAPAAQVLLVPASPDDWEVVATAAGLLEASLLAQVRIVFRGQTLVIHARSARASFVVQDTAPDHLVMLEPDTEIIIAPRARARPIFDNSWTRVLYHPDVMASLLASPFVAASPGLAAVLATIPVVCFAGDGRPSLAVAASLDVPGGFIASEPSLSEWISDRGQLEYDQLSLPALRRRLASATLVHDPTAPRLLAVALPVPPELLPAPQVLYSNASFAASLALSIFGATGGAEAALALGSVVLSSALPIPVHPDAAPVIQAAPTSAGDAVCETCLQAGISSVLELTAGLLPCPAVVGCPRACAECQAGGDATRLVALTAGDEAQGISVAMPHAPMQIVAAPPLHLSPLHHDWLHPDEVGGMDEALDSASRAVLAHFVQSRGPVLSEAAPLPLLVGASGSGRSTIARAAALAAAASCGVTPVYLPCASLASEPLAVVKANLARAAAEAVATKPALLILDDLDTLAGATEGQVHAGVPLRAAQLASYLAALVAELRKAPPSAPIAALATATARDALHPSLAAGALFSHTIELPETLTPDARAALVSALATRRGLDLDPGGLAWLCAASPAVKPADEDATAQLPLGVVVADGAGWWETDSSDSENGDSKAVDVEEELKLSATVGQAAWAAALDGFVPCAMQGVRLQDPGVSWDEVGGLEDVKETLLETLLWPTKYASLFASAPIRMRSGLLLYGPPGTGKTMVARAAASASGLNFLTVQGPEVLNKYIGASEQAVRRVFARASAAAPCILFFDEFDSLAPRRGHDSTGVTDRVVNQLLTELDGVEGLEGVYVLAATSRPDLIDPALLRPGRLDKSLLCGMPDSAQRSSILRAHASKMELTPLAHTALETIAAQTANFTGADLQALLYQAQIELVHQVLDSVDTPVSTLQSACVQVKPKVLVLGDGPSLMPAPVPVFEWAERLALVAGGADPLPGKETSEQPPRVHAVDVTHLEAALAASSPSVSTEEQARYSAIYASFAGGPSEERAPLGPARTTLA</sequence>
<dbReference type="InterPro" id="IPR003959">
    <property type="entry name" value="ATPase_AAA_core"/>
</dbReference>
<dbReference type="Pfam" id="PF00004">
    <property type="entry name" value="AAA"/>
    <property type="match status" value="2"/>
</dbReference>
<evidence type="ECO:0000256" key="10">
    <source>
        <dbReference type="ARBA" id="ARBA00032509"/>
    </source>
</evidence>
<dbReference type="GO" id="GO:0005778">
    <property type="term" value="C:peroxisomal membrane"/>
    <property type="evidence" value="ECO:0007669"/>
    <property type="project" value="TreeGrafter"/>
</dbReference>
<keyword evidence="6" id="KW-0378">Hydrolase</keyword>
<comment type="subcellular location">
    <subcellularLocation>
        <location evidence="1">Membrane</location>
    </subcellularLocation>
</comment>
<dbReference type="InterPro" id="IPR027417">
    <property type="entry name" value="P-loop_NTPase"/>
</dbReference>
<dbReference type="STRING" id="461836.A0A0L0DQE6"/>
<evidence type="ECO:0000256" key="1">
    <source>
        <dbReference type="ARBA" id="ARBA00004370"/>
    </source>
</evidence>
<dbReference type="InterPro" id="IPR029067">
    <property type="entry name" value="CDC48_domain_2-like_sf"/>
</dbReference>
<keyword evidence="15" id="KW-1185">Reference proteome</keyword>
<dbReference type="SUPFAM" id="SSF54585">
    <property type="entry name" value="Cdc48 domain 2-like"/>
    <property type="match status" value="1"/>
</dbReference>
<dbReference type="GO" id="GO:0016558">
    <property type="term" value="P:protein import into peroxisome matrix"/>
    <property type="evidence" value="ECO:0007669"/>
    <property type="project" value="TreeGrafter"/>
</dbReference>
<feature type="domain" description="AAA+ ATPase" evidence="13">
    <location>
        <begin position="483"/>
        <end position="630"/>
    </location>
</feature>
<dbReference type="Gene3D" id="1.10.8.60">
    <property type="match status" value="1"/>
</dbReference>
<evidence type="ECO:0000259" key="13">
    <source>
        <dbReference type="SMART" id="SM00382"/>
    </source>
</evidence>
<dbReference type="PANTHER" id="PTHR23077:SF12">
    <property type="entry name" value="PEROXISOMAL ATPASE PEX1"/>
    <property type="match status" value="1"/>
</dbReference>
<dbReference type="InterPro" id="IPR041569">
    <property type="entry name" value="AAA_lid_3"/>
</dbReference>
<dbReference type="GeneID" id="25561092"/>
<dbReference type="RefSeq" id="XP_013761945.1">
    <property type="nucleotide sequence ID" value="XM_013906491.1"/>
</dbReference>
<dbReference type="InterPro" id="IPR003593">
    <property type="entry name" value="AAA+_ATPase"/>
</dbReference>
<evidence type="ECO:0000256" key="6">
    <source>
        <dbReference type="ARBA" id="ARBA00022801"/>
    </source>
</evidence>
<keyword evidence="9" id="KW-0472">Membrane</keyword>
<dbReference type="Gene3D" id="3.40.50.300">
    <property type="entry name" value="P-loop containing nucleotide triphosphate hydrolases"/>
    <property type="match status" value="2"/>
</dbReference>
<dbReference type="Pfam" id="PF17862">
    <property type="entry name" value="AAA_lid_3"/>
    <property type="match status" value="1"/>
</dbReference>
<name>A0A0L0DQE6_THETB</name>
<dbReference type="OrthoDB" id="2187at2759"/>
<dbReference type="Gene3D" id="3.10.330.10">
    <property type="match status" value="1"/>
</dbReference>
<evidence type="ECO:0000256" key="8">
    <source>
        <dbReference type="ARBA" id="ARBA00022927"/>
    </source>
</evidence>
<accession>A0A0L0DQE6</accession>
<dbReference type="SMART" id="SM00382">
    <property type="entry name" value="AAA"/>
    <property type="match status" value="2"/>
</dbReference>
<evidence type="ECO:0000313" key="14">
    <source>
        <dbReference type="EMBL" id="KNC53628.1"/>
    </source>
</evidence>
<dbReference type="InterPro" id="IPR015342">
    <property type="entry name" value="PEX1-N_C-lobe"/>
</dbReference>
<dbReference type="Proteomes" id="UP000054408">
    <property type="component" value="Unassembled WGS sequence"/>
</dbReference>
<evidence type="ECO:0000256" key="5">
    <source>
        <dbReference type="ARBA" id="ARBA00022741"/>
    </source>
</evidence>
<evidence type="ECO:0000256" key="12">
    <source>
        <dbReference type="ARBA" id="ARBA00048778"/>
    </source>
</evidence>
<dbReference type="GO" id="GO:0016887">
    <property type="term" value="F:ATP hydrolysis activity"/>
    <property type="evidence" value="ECO:0007669"/>
    <property type="project" value="InterPro"/>
</dbReference>
<evidence type="ECO:0000256" key="7">
    <source>
        <dbReference type="ARBA" id="ARBA00022840"/>
    </source>
</evidence>
<dbReference type="FunFam" id="3.40.50.300:FF:000149">
    <property type="entry name" value="Nuclear valosin-containing protein-like"/>
    <property type="match status" value="1"/>
</dbReference>
<comment type="similarity">
    <text evidence="2">Belongs to the AAA ATPase family.</text>
</comment>
<dbReference type="InterPro" id="IPR003960">
    <property type="entry name" value="ATPase_AAA_CS"/>
</dbReference>